<gene>
    <name evidence="6" type="ORF">COCON_G00095810</name>
</gene>
<dbReference type="InterPro" id="IPR011990">
    <property type="entry name" value="TPR-like_helical_dom_sf"/>
</dbReference>
<evidence type="ECO:0000256" key="3">
    <source>
        <dbReference type="ARBA" id="ARBA00023157"/>
    </source>
</evidence>
<keyword evidence="2" id="KW-0964">Secreted</keyword>
<dbReference type="GO" id="GO:0005509">
    <property type="term" value="F:calcium ion binding"/>
    <property type="evidence" value="ECO:0007669"/>
    <property type="project" value="InterPro"/>
</dbReference>
<keyword evidence="7" id="KW-1185">Reference proteome</keyword>
<dbReference type="InterPro" id="IPR019734">
    <property type="entry name" value="TPR_rpt"/>
</dbReference>
<sequence>MNTCSKQSVDPCAMGHDCEHICVSSNASYYCRCREGFVLNEDMKTCSKKKEVRAEVIVDPCKCEAQLAFQRTVQSSIQDLAARHILSALDHILNYHDEQAHIEFNKNCFNKAEDLYTNFITSFQPRTRDAHDLAIAFNNRGQIKYKRVDFYEAMEDYTLAIRAKSSFEVPFYNRGLIRYRLGFFQEAEEDFRKALELNPTFEDAKFSLKQTIIDREHRISRGY</sequence>
<dbReference type="PROSITE" id="PS50005">
    <property type="entry name" value="TPR"/>
    <property type="match status" value="1"/>
</dbReference>
<dbReference type="InterPro" id="IPR000742">
    <property type="entry name" value="EGF"/>
</dbReference>
<protein>
    <recommendedName>
        <fullName evidence="5">EGF-like domain-containing protein</fullName>
    </recommendedName>
</protein>
<evidence type="ECO:0000259" key="5">
    <source>
        <dbReference type="PROSITE" id="PS01186"/>
    </source>
</evidence>
<evidence type="ECO:0000256" key="4">
    <source>
        <dbReference type="PROSITE-ProRule" id="PRU00339"/>
    </source>
</evidence>
<evidence type="ECO:0000313" key="7">
    <source>
        <dbReference type="Proteomes" id="UP001152803"/>
    </source>
</evidence>
<name>A0A9Q1I0M1_CONCO</name>
<dbReference type="SMART" id="SM00179">
    <property type="entry name" value="EGF_CA"/>
    <property type="match status" value="1"/>
</dbReference>
<dbReference type="SMART" id="SM00181">
    <property type="entry name" value="EGF"/>
    <property type="match status" value="1"/>
</dbReference>
<dbReference type="EMBL" id="JAFJMO010000006">
    <property type="protein sequence ID" value="KAJ8274956.1"/>
    <property type="molecule type" value="Genomic_DNA"/>
</dbReference>
<comment type="caution">
    <text evidence="6">The sequence shown here is derived from an EMBL/GenBank/DDBJ whole genome shotgun (WGS) entry which is preliminary data.</text>
</comment>
<dbReference type="PROSITE" id="PS01186">
    <property type="entry name" value="EGF_2"/>
    <property type="match status" value="1"/>
</dbReference>
<dbReference type="Pfam" id="PF00515">
    <property type="entry name" value="TPR_1"/>
    <property type="match status" value="1"/>
</dbReference>
<dbReference type="SUPFAM" id="SSF48452">
    <property type="entry name" value="TPR-like"/>
    <property type="match status" value="1"/>
</dbReference>
<keyword evidence="3" id="KW-1015">Disulfide bond</keyword>
<organism evidence="6 7">
    <name type="scientific">Conger conger</name>
    <name type="common">Conger eel</name>
    <name type="synonym">Muraena conger</name>
    <dbReference type="NCBI Taxonomy" id="82655"/>
    <lineage>
        <taxon>Eukaryota</taxon>
        <taxon>Metazoa</taxon>
        <taxon>Chordata</taxon>
        <taxon>Craniata</taxon>
        <taxon>Vertebrata</taxon>
        <taxon>Euteleostomi</taxon>
        <taxon>Actinopterygii</taxon>
        <taxon>Neopterygii</taxon>
        <taxon>Teleostei</taxon>
        <taxon>Anguilliformes</taxon>
        <taxon>Congridae</taxon>
        <taxon>Conger</taxon>
    </lineage>
</organism>
<dbReference type="PANTHER" id="PTHR47059:SF1">
    <property type="entry name" value="TETRATRICOPEPTIDE REPEAT PROTEIN 32"/>
    <property type="match status" value="1"/>
</dbReference>
<dbReference type="Proteomes" id="UP001152803">
    <property type="component" value="Unassembled WGS sequence"/>
</dbReference>
<evidence type="ECO:0000256" key="1">
    <source>
        <dbReference type="ARBA" id="ARBA00004613"/>
    </source>
</evidence>
<reference evidence="6" key="1">
    <citation type="journal article" date="2023" name="Science">
        <title>Genome structures resolve the early diversification of teleost fishes.</title>
        <authorList>
            <person name="Parey E."/>
            <person name="Louis A."/>
            <person name="Montfort J."/>
            <person name="Bouchez O."/>
            <person name="Roques C."/>
            <person name="Iampietro C."/>
            <person name="Lluch J."/>
            <person name="Castinel A."/>
            <person name="Donnadieu C."/>
            <person name="Desvignes T."/>
            <person name="Floi Bucao C."/>
            <person name="Jouanno E."/>
            <person name="Wen M."/>
            <person name="Mejri S."/>
            <person name="Dirks R."/>
            <person name="Jansen H."/>
            <person name="Henkel C."/>
            <person name="Chen W.J."/>
            <person name="Zahm M."/>
            <person name="Cabau C."/>
            <person name="Klopp C."/>
            <person name="Thompson A.W."/>
            <person name="Robinson-Rechavi M."/>
            <person name="Braasch I."/>
            <person name="Lecointre G."/>
            <person name="Bobe J."/>
            <person name="Postlethwait J.H."/>
            <person name="Berthelot C."/>
            <person name="Roest Crollius H."/>
            <person name="Guiguen Y."/>
        </authorList>
    </citation>
    <scope>NUCLEOTIDE SEQUENCE</scope>
    <source>
        <strain evidence="6">Concon-B</strain>
    </source>
</reference>
<dbReference type="Gene3D" id="1.25.40.10">
    <property type="entry name" value="Tetratricopeptide repeat domain"/>
    <property type="match status" value="1"/>
</dbReference>
<dbReference type="OrthoDB" id="2017782at2759"/>
<dbReference type="InterPro" id="IPR001881">
    <property type="entry name" value="EGF-like_Ca-bd_dom"/>
</dbReference>
<dbReference type="Gene3D" id="2.10.25.10">
    <property type="entry name" value="Laminin"/>
    <property type="match status" value="1"/>
</dbReference>
<feature type="domain" description="EGF-like" evidence="5">
    <location>
        <begin position="31"/>
        <end position="46"/>
    </location>
</feature>
<dbReference type="SUPFAM" id="SSF57196">
    <property type="entry name" value="EGF/Laminin"/>
    <property type="match status" value="1"/>
</dbReference>
<proteinExistence type="predicted"/>
<dbReference type="InterPro" id="IPR019466">
    <property type="entry name" value="Matrilin_CC_trimer"/>
</dbReference>
<dbReference type="InterPro" id="IPR036337">
    <property type="entry name" value="Matrilin_CC_sf"/>
</dbReference>
<dbReference type="Pfam" id="PF10393">
    <property type="entry name" value="Matrilin_ccoil"/>
    <property type="match status" value="1"/>
</dbReference>
<dbReference type="SMART" id="SM00028">
    <property type="entry name" value="TPR"/>
    <property type="match status" value="2"/>
</dbReference>
<keyword evidence="4" id="KW-0802">TPR repeat</keyword>
<evidence type="ECO:0000256" key="2">
    <source>
        <dbReference type="ARBA" id="ARBA00022525"/>
    </source>
</evidence>
<dbReference type="AlphaFoldDB" id="A0A9Q1I0M1"/>
<dbReference type="Gene3D" id="1.20.5.30">
    <property type="match status" value="1"/>
</dbReference>
<accession>A0A9Q1I0M1</accession>
<dbReference type="SMART" id="SM01279">
    <property type="entry name" value="Matrilin_ccoil"/>
    <property type="match status" value="1"/>
</dbReference>
<comment type="subcellular location">
    <subcellularLocation>
        <location evidence="1">Secreted</location>
    </subcellularLocation>
</comment>
<dbReference type="GO" id="GO:0005576">
    <property type="term" value="C:extracellular region"/>
    <property type="evidence" value="ECO:0007669"/>
    <property type="project" value="UniProtKB-SubCell"/>
</dbReference>
<feature type="repeat" description="TPR" evidence="4">
    <location>
        <begin position="168"/>
        <end position="201"/>
    </location>
</feature>
<dbReference type="PANTHER" id="PTHR47059">
    <property type="entry name" value="TETRATRICOPEPTIDE REPEAT PROTEIN 32"/>
    <property type="match status" value="1"/>
</dbReference>
<evidence type="ECO:0000313" key="6">
    <source>
        <dbReference type="EMBL" id="KAJ8274956.1"/>
    </source>
</evidence>
<dbReference type="FunFam" id="2.10.25.10:FF:000871">
    <property type="entry name" value="Matrilin 3"/>
    <property type="match status" value="1"/>
</dbReference>